<dbReference type="InterPro" id="IPR005174">
    <property type="entry name" value="KIB1-4_b-propeller"/>
</dbReference>
<proteinExistence type="predicted"/>
<sequence length="455" mass="49894">MAGEGKVLRASRCGCDGDPRAVLTRSSPKKPVRSFLLPHPPGGFFWPSSLLRSRAGRPRCLQESMASPKKLREGGVDNLNRWCHLPRELLELIAGFLDLPDCIRFGSVCAAWRSAASEQRRRRGAHLPLRLPRLLLHRAEPGEARLGFFSTWRQGFLDLDLPEAFGGRSRCCGASWGWLAMVDDGESDICLLNPVTRARIQLPSGSRFPFRPRVVSGGGCCRDPVRYVKKVILSSDPSSGGCTVGAIGRSNMVALCRPGCGDVRWTIFEGQLGGAYEDVAFHGDQICALDFRAKLTICSLAAASSSAPRVTNFAVVDPPEGVEGQRICYRDRHLVASSGELLMVVREYHAGASEAYMATWLRVLKLGMNGWEPVRSLGGRMVFVGEISSESFPGDGVGIPGFRANSICFTRKLVERAMPHAYGTFSMETQYAYPISITVPHLLLEEPVWVMPSLQ</sequence>
<feature type="domain" description="F-box" evidence="2">
    <location>
        <begin position="82"/>
        <end position="118"/>
    </location>
</feature>
<evidence type="ECO:0000259" key="1">
    <source>
        <dbReference type="Pfam" id="PF03478"/>
    </source>
</evidence>
<protein>
    <submittedName>
        <fullName evidence="3">F-box/kelch-repeat protein At1g57790</fullName>
    </submittedName>
</protein>
<dbReference type="CDD" id="cd09917">
    <property type="entry name" value="F-box_SF"/>
    <property type="match status" value="1"/>
</dbReference>
<evidence type="ECO:0000259" key="2">
    <source>
        <dbReference type="Pfam" id="PF12937"/>
    </source>
</evidence>
<dbReference type="Gene3D" id="1.20.1280.50">
    <property type="match status" value="1"/>
</dbReference>
<name>A0A1D1YGN6_9ARAE</name>
<organism evidence="3">
    <name type="scientific">Anthurium amnicola</name>
    <dbReference type="NCBI Taxonomy" id="1678845"/>
    <lineage>
        <taxon>Eukaryota</taxon>
        <taxon>Viridiplantae</taxon>
        <taxon>Streptophyta</taxon>
        <taxon>Embryophyta</taxon>
        <taxon>Tracheophyta</taxon>
        <taxon>Spermatophyta</taxon>
        <taxon>Magnoliopsida</taxon>
        <taxon>Liliopsida</taxon>
        <taxon>Araceae</taxon>
        <taxon>Pothoideae</taxon>
        <taxon>Potheae</taxon>
        <taxon>Anthurium</taxon>
    </lineage>
</organism>
<dbReference type="PANTHER" id="PTHR44259">
    <property type="entry name" value="OS07G0183000 PROTEIN-RELATED"/>
    <property type="match status" value="1"/>
</dbReference>
<dbReference type="InterPro" id="IPR050942">
    <property type="entry name" value="F-box_BR-signaling"/>
</dbReference>
<dbReference type="AlphaFoldDB" id="A0A1D1YGN6"/>
<dbReference type="Pfam" id="PF03478">
    <property type="entry name" value="Beta-prop_KIB1-4"/>
    <property type="match status" value="1"/>
</dbReference>
<evidence type="ECO:0000313" key="3">
    <source>
        <dbReference type="EMBL" id="JAT53807.1"/>
    </source>
</evidence>
<dbReference type="InterPro" id="IPR001810">
    <property type="entry name" value="F-box_dom"/>
</dbReference>
<feature type="domain" description="KIB1-4 beta-propeller" evidence="1">
    <location>
        <begin position="150"/>
        <end position="425"/>
    </location>
</feature>
<gene>
    <name evidence="3" type="primary">At1g57790_10</name>
    <name evidence="3" type="ORF">g.40096</name>
</gene>
<accession>A0A1D1YGN6</accession>
<dbReference type="SUPFAM" id="SSF81383">
    <property type="entry name" value="F-box domain"/>
    <property type="match status" value="1"/>
</dbReference>
<dbReference type="EMBL" id="GDJX01014129">
    <property type="protein sequence ID" value="JAT53807.1"/>
    <property type="molecule type" value="Transcribed_RNA"/>
</dbReference>
<reference evidence="3" key="1">
    <citation type="submission" date="2015-07" db="EMBL/GenBank/DDBJ databases">
        <title>Transcriptome Assembly of Anthurium amnicola.</title>
        <authorList>
            <person name="Suzuki J."/>
        </authorList>
    </citation>
    <scope>NUCLEOTIDE SEQUENCE</scope>
</reference>
<dbReference type="Pfam" id="PF12937">
    <property type="entry name" value="F-box-like"/>
    <property type="match status" value="1"/>
</dbReference>
<dbReference type="InterPro" id="IPR036047">
    <property type="entry name" value="F-box-like_dom_sf"/>
</dbReference>